<dbReference type="EMBL" id="CP047121">
    <property type="protein sequence ID" value="QHB53213.1"/>
    <property type="molecule type" value="Genomic_DNA"/>
</dbReference>
<feature type="transmembrane region" description="Helical" evidence="6">
    <location>
        <begin position="61"/>
        <end position="80"/>
    </location>
</feature>
<proteinExistence type="predicted"/>
<dbReference type="PANTHER" id="PTHR42718">
    <property type="entry name" value="MAJOR FACILITATOR SUPERFAMILY MULTIDRUG TRANSPORTER MFSC"/>
    <property type="match status" value="1"/>
</dbReference>
<feature type="transmembrane region" description="Helical" evidence="6">
    <location>
        <begin position="314"/>
        <end position="333"/>
    </location>
</feature>
<dbReference type="RefSeq" id="WP_003550742.1">
    <property type="nucleotide sequence ID" value="NZ_CABKOL010000106.1"/>
</dbReference>
<feature type="transmembrane region" description="Helical" evidence="6">
    <location>
        <begin position="345"/>
        <end position="363"/>
    </location>
</feature>
<comment type="subcellular location">
    <subcellularLocation>
        <location evidence="1">Cell membrane</location>
        <topology evidence="1">Multi-pass membrane protein</topology>
    </subcellularLocation>
</comment>
<evidence type="ECO:0000256" key="2">
    <source>
        <dbReference type="ARBA" id="ARBA00022448"/>
    </source>
</evidence>
<dbReference type="GO" id="GO:0022857">
    <property type="term" value="F:transmembrane transporter activity"/>
    <property type="evidence" value="ECO:0007669"/>
    <property type="project" value="InterPro"/>
</dbReference>
<reference evidence="8 9" key="1">
    <citation type="submission" date="2019-12" db="EMBL/GenBank/DDBJ databases">
        <title>Lactobacillus hilgardii FLUB.</title>
        <authorList>
            <person name="Gustaw K."/>
        </authorList>
    </citation>
    <scope>NUCLEOTIDE SEQUENCE [LARGE SCALE GENOMIC DNA]</scope>
    <source>
        <strain evidence="8 9">FLUB</strain>
    </source>
</reference>
<sequence length="488" mass="53126">MLRIASNFKEGIKMTAKNKSLKIWWIFTAISIFSFMSTLTSSVVNIAMPVMSRAMDVTTTQINWVASSYLVMTCMLLLPFGKLGDLYGKVSVFKIGTVIFTISSLLCGINFGFTFLLICRGFQAIGASMTLSNNAGIITEIFPPKKRGLALGSFSSVVALGGVVGPGLGGLILAHLSWNYIFWINIPLGILAIIIGQLFLPKTANRQNQQIDYLGLVSFGIMMGTLFIGLLWGQEIGFASLPFILLMIVTIILLTVFIFTERRFKTPAVNLDLFKNVNFSLNLIATILVYALNFVVNIIEPLYLQENRLISPEVTGLIMMSFPIIQIIIAPLAGTLSDHMGDWQVYIAGIIILIIGQVGLATVSHETSISTLCIWLGFIGLGNGIFQAPNNVMVMEAVPKSQLGVTSGLLGLSRNIGMTVGTIFSSVLLFAGINHALGYTVHNYPTHAPTAFITGMQLTFIATAIVFFIFLIGNVTARIVHKQRPFTA</sequence>
<dbReference type="GO" id="GO:0005886">
    <property type="term" value="C:plasma membrane"/>
    <property type="evidence" value="ECO:0007669"/>
    <property type="project" value="UniProtKB-SubCell"/>
</dbReference>
<keyword evidence="4 6" id="KW-1133">Transmembrane helix</keyword>
<feature type="transmembrane region" description="Helical" evidence="6">
    <location>
        <begin position="457"/>
        <end position="477"/>
    </location>
</feature>
<evidence type="ECO:0000313" key="8">
    <source>
        <dbReference type="EMBL" id="QHB53213.1"/>
    </source>
</evidence>
<dbReference type="PRINTS" id="PR01036">
    <property type="entry name" value="TCRTETB"/>
</dbReference>
<evidence type="ECO:0000256" key="1">
    <source>
        <dbReference type="ARBA" id="ARBA00004651"/>
    </source>
</evidence>
<feature type="transmembrane region" description="Helical" evidence="6">
    <location>
        <begin position="369"/>
        <end position="386"/>
    </location>
</feature>
<evidence type="ECO:0000259" key="7">
    <source>
        <dbReference type="PROSITE" id="PS50850"/>
    </source>
</evidence>
<dbReference type="Pfam" id="PF07690">
    <property type="entry name" value="MFS_1"/>
    <property type="match status" value="2"/>
</dbReference>
<feature type="transmembrane region" description="Helical" evidence="6">
    <location>
        <begin position="213"/>
        <end position="232"/>
    </location>
</feature>
<dbReference type="GeneID" id="69059478"/>
<evidence type="ECO:0000256" key="6">
    <source>
        <dbReference type="SAM" id="Phobius"/>
    </source>
</evidence>
<feature type="transmembrane region" description="Helical" evidence="6">
    <location>
        <begin position="279"/>
        <end position="299"/>
    </location>
</feature>
<evidence type="ECO:0000256" key="4">
    <source>
        <dbReference type="ARBA" id="ARBA00022989"/>
    </source>
</evidence>
<dbReference type="SUPFAM" id="SSF103473">
    <property type="entry name" value="MFS general substrate transporter"/>
    <property type="match status" value="1"/>
</dbReference>
<dbReference type="InterPro" id="IPR020846">
    <property type="entry name" value="MFS_dom"/>
</dbReference>
<dbReference type="PROSITE" id="PS50850">
    <property type="entry name" value="MFS"/>
    <property type="match status" value="1"/>
</dbReference>
<gene>
    <name evidence="8" type="ORF">GQR93_13965</name>
</gene>
<name>A0A6P1EEK3_LENHI</name>
<accession>A0A6P1EEK3</accession>
<evidence type="ECO:0000256" key="3">
    <source>
        <dbReference type="ARBA" id="ARBA00022692"/>
    </source>
</evidence>
<feature type="transmembrane region" description="Helical" evidence="6">
    <location>
        <begin position="180"/>
        <end position="201"/>
    </location>
</feature>
<feature type="transmembrane region" description="Helical" evidence="6">
    <location>
        <begin position="92"/>
        <end position="118"/>
    </location>
</feature>
<keyword evidence="2" id="KW-0813">Transport</keyword>
<dbReference type="Gene3D" id="1.20.1250.20">
    <property type="entry name" value="MFS general substrate transporter like domains"/>
    <property type="match status" value="1"/>
</dbReference>
<evidence type="ECO:0000313" key="9">
    <source>
        <dbReference type="Proteomes" id="UP000465035"/>
    </source>
</evidence>
<protein>
    <submittedName>
        <fullName evidence="8">MFS transporter</fullName>
    </submittedName>
</protein>
<feature type="domain" description="Major facilitator superfamily (MFS) profile" evidence="7">
    <location>
        <begin position="26"/>
        <end position="474"/>
    </location>
</feature>
<dbReference type="InterPro" id="IPR036259">
    <property type="entry name" value="MFS_trans_sf"/>
</dbReference>
<dbReference type="PANTHER" id="PTHR42718:SF9">
    <property type="entry name" value="MAJOR FACILITATOR SUPERFAMILY MULTIDRUG TRANSPORTER MFSC"/>
    <property type="match status" value="1"/>
</dbReference>
<feature type="transmembrane region" description="Helical" evidence="6">
    <location>
        <begin position="21"/>
        <end position="41"/>
    </location>
</feature>
<organism evidence="8 9">
    <name type="scientific">Lentilactobacillus hilgardii</name>
    <name type="common">Lactobacillus hilgardii</name>
    <dbReference type="NCBI Taxonomy" id="1588"/>
    <lineage>
        <taxon>Bacteria</taxon>
        <taxon>Bacillati</taxon>
        <taxon>Bacillota</taxon>
        <taxon>Bacilli</taxon>
        <taxon>Lactobacillales</taxon>
        <taxon>Lactobacillaceae</taxon>
        <taxon>Lentilactobacillus</taxon>
    </lineage>
</organism>
<feature type="transmembrane region" description="Helical" evidence="6">
    <location>
        <begin position="149"/>
        <end position="174"/>
    </location>
</feature>
<dbReference type="CDD" id="cd17321">
    <property type="entry name" value="MFS_MMR_MDR_like"/>
    <property type="match status" value="1"/>
</dbReference>
<feature type="transmembrane region" description="Helical" evidence="6">
    <location>
        <begin position="416"/>
        <end position="437"/>
    </location>
</feature>
<evidence type="ECO:0000256" key="5">
    <source>
        <dbReference type="ARBA" id="ARBA00023136"/>
    </source>
</evidence>
<dbReference type="InterPro" id="IPR011701">
    <property type="entry name" value="MFS"/>
</dbReference>
<keyword evidence="5 6" id="KW-0472">Membrane</keyword>
<feature type="transmembrane region" description="Helical" evidence="6">
    <location>
        <begin position="238"/>
        <end position="259"/>
    </location>
</feature>
<dbReference type="Proteomes" id="UP000465035">
    <property type="component" value="Chromosome"/>
</dbReference>
<dbReference type="Gene3D" id="1.20.1720.10">
    <property type="entry name" value="Multidrug resistance protein D"/>
    <property type="match status" value="1"/>
</dbReference>
<dbReference type="AlphaFoldDB" id="A0A6P1EEK3"/>
<keyword evidence="3 6" id="KW-0812">Transmembrane</keyword>